<evidence type="ECO:0000256" key="1">
    <source>
        <dbReference type="ARBA" id="ARBA00009080"/>
    </source>
</evidence>
<evidence type="ECO:0000256" key="2">
    <source>
        <dbReference type="ARBA" id="ARBA00023002"/>
    </source>
</evidence>
<dbReference type="InterPro" id="IPR036291">
    <property type="entry name" value="NAD(P)-bd_dom_sf"/>
</dbReference>
<dbReference type="Proteomes" id="UP001500886">
    <property type="component" value="Unassembled WGS sequence"/>
</dbReference>
<dbReference type="Gene3D" id="3.40.50.720">
    <property type="entry name" value="NAD(P)-binding Rossmann-like Domain"/>
    <property type="match status" value="1"/>
</dbReference>
<feature type="domain" description="NADPH-dependent reductive aminase-like C-terminal" evidence="4">
    <location>
        <begin position="158"/>
        <end position="287"/>
    </location>
</feature>
<comment type="caution">
    <text evidence="5">The sequence shown here is derived from an EMBL/GenBank/DDBJ whole genome shotgun (WGS) entry which is preliminary data.</text>
</comment>
<dbReference type="Pfam" id="PF03446">
    <property type="entry name" value="NAD_binding_2"/>
    <property type="match status" value="1"/>
</dbReference>
<sequence length="299" mass="30479">MTTRTSVLGLGRTGTAVARGLLAAGHRVTVWNRTPAKAAALVRDGAAQAATAGEAVRAGDPVVVCLSGYEAVHAVLEPVAGDLAGRTLLNLTPGSPRQAPVTARWAHGHGARYLDGIALPDPAGTGPGLLVCAGPRDAFDAHEAALAAIGRPRHVGEDPALPSVYDCALLALTWATLAGWLHGVALTGADGPGGNVTASAYTEVADQWLATVRASLAGYARQIDTGSHPGGAWPLHRSIEPLDILVHAGELRGVDAALPELLRDLTRNAVAAGHGDDSCASLLAFLRTEPRKPAAVPNG</sequence>
<dbReference type="InterPro" id="IPR051265">
    <property type="entry name" value="HIBADH-related_NP60_sf"/>
</dbReference>
<keyword evidence="6" id="KW-1185">Reference proteome</keyword>
<dbReference type="Gene3D" id="1.10.1040.10">
    <property type="entry name" value="N-(1-d-carboxylethyl)-l-norvaline Dehydrogenase, domain 2"/>
    <property type="match status" value="1"/>
</dbReference>
<gene>
    <name evidence="5" type="ORF">GCM10010315_29450</name>
</gene>
<dbReference type="PANTHER" id="PTHR43580">
    <property type="entry name" value="OXIDOREDUCTASE GLYR1-RELATED"/>
    <property type="match status" value="1"/>
</dbReference>
<accession>A0ABN3TRE4</accession>
<organism evidence="5 6">
    <name type="scientific">Streptomyces luteosporeus</name>
    <dbReference type="NCBI Taxonomy" id="173856"/>
    <lineage>
        <taxon>Bacteria</taxon>
        <taxon>Bacillati</taxon>
        <taxon>Actinomycetota</taxon>
        <taxon>Actinomycetes</taxon>
        <taxon>Kitasatosporales</taxon>
        <taxon>Streptomycetaceae</taxon>
        <taxon>Streptomyces</taxon>
    </lineage>
</organism>
<dbReference type="InterPro" id="IPR015815">
    <property type="entry name" value="HIBADH-related"/>
</dbReference>
<comment type="similarity">
    <text evidence="1">Belongs to the HIBADH-related family.</text>
</comment>
<proteinExistence type="inferred from homology"/>
<reference evidence="5 6" key="1">
    <citation type="journal article" date="2019" name="Int. J. Syst. Evol. Microbiol.">
        <title>The Global Catalogue of Microorganisms (GCM) 10K type strain sequencing project: providing services to taxonomists for standard genome sequencing and annotation.</title>
        <authorList>
            <consortium name="The Broad Institute Genomics Platform"/>
            <consortium name="The Broad Institute Genome Sequencing Center for Infectious Disease"/>
            <person name="Wu L."/>
            <person name="Ma J."/>
        </authorList>
    </citation>
    <scope>NUCLEOTIDE SEQUENCE [LARGE SCALE GENOMIC DNA]</scope>
    <source>
        <strain evidence="5 6">JCM 4542</strain>
    </source>
</reference>
<dbReference type="RefSeq" id="WP_344435639.1">
    <property type="nucleotide sequence ID" value="NZ_BAAASL010000009.1"/>
</dbReference>
<dbReference type="EMBL" id="BAAASL010000009">
    <property type="protein sequence ID" value="GAA2717062.1"/>
    <property type="molecule type" value="Genomic_DNA"/>
</dbReference>
<evidence type="ECO:0000259" key="4">
    <source>
        <dbReference type="Pfam" id="PF21761"/>
    </source>
</evidence>
<evidence type="ECO:0000313" key="6">
    <source>
        <dbReference type="Proteomes" id="UP001500886"/>
    </source>
</evidence>
<evidence type="ECO:0000313" key="5">
    <source>
        <dbReference type="EMBL" id="GAA2717062.1"/>
    </source>
</evidence>
<name>A0ABN3TRE4_9ACTN</name>
<keyword evidence="2" id="KW-0560">Oxidoreductase</keyword>
<protein>
    <submittedName>
        <fullName evidence="5">NAD(P)-binding domain-containing protein</fullName>
    </submittedName>
</protein>
<feature type="domain" description="6-phosphogluconate dehydrogenase NADP-binding" evidence="3">
    <location>
        <begin position="6"/>
        <end position="151"/>
    </location>
</feature>
<dbReference type="Pfam" id="PF21761">
    <property type="entry name" value="RedAm-like_C"/>
    <property type="match status" value="1"/>
</dbReference>
<dbReference type="SUPFAM" id="SSF51735">
    <property type="entry name" value="NAD(P)-binding Rossmann-fold domains"/>
    <property type="match status" value="1"/>
</dbReference>
<dbReference type="InterPro" id="IPR013328">
    <property type="entry name" value="6PGD_dom2"/>
</dbReference>
<dbReference type="InterPro" id="IPR006115">
    <property type="entry name" value="6PGDH_NADP-bd"/>
</dbReference>
<evidence type="ECO:0000259" key="3">
    <source>
        <dbReference type="Pfam" id="PF03446"/>
    </source>
</evidence>
<dbReference type="PIRSF" id="PIRSF000103">
    <property type="entry name" value="HIBADH"/>
    <property type="match status" value="1"/>
</dbReference>
<dbReference type="InterPro" id="IPR048666">
    <property type="entry name" value="RedAm-like_C"/>
</dbReference>
<dbReference type="PANTHER" id="PTHR43580:SF2">
    <property type="entry name" value="CYTOKINE-LIKE NUCLEAR FACTOR N-PAC"/>
    <property type="match status" value="1"/>
</dbReference>